<dbReference type="Proteomes" id="UP001623349">
    <property type="component" value="Unassembled WGS sequence"/>
</dbReference>
<dbReference type="Pfam" id="PF24795">
    <property type="entry name" value="WDR62-MABP1_CC"/>
    <property type="match status" value="1"/>
</dbReference>
<dbReference type="Gene3D" id="2.130.10.10">
    <property type="entry name" value="YVTN repeat-like/Quinoprotein amine dehydrogenase"/>
    <property type="match status" value="4"/>
</dbReference>
<evidence type="ECO:0000313" key="6">
    <source>
        <dbReference type="Proteomes" id="UP001623349"/>
    </source>
</evidence>
<feature type="region of interest" description="Disordered" evidence="2">
    <location>
        <begin position="836"/>
        <end position="855"/>
    </location>
</feature>
<dbReference type="InterPro" id="IPR056364">
    <property type="entry name" value="WDR62-MABP1_CC"/>
</dbReference>
<gene>
    <name evidence="5" type="ORF">APTSU1_000198300</name>
</gene>
<keyword evidence="5" id="KW-0418">Kinase</keyword>
<proteinExistence type="predicted"/>
<feature type="compositionally biased region" description="Acidic residues" evidence="2">
    <location>
        <begin position="1027"/>
        <end position="1042"/>
    </location>
</feature>
<feature type="region of interest" description="Disordered" evidence="2">
    <location>
        <begin position="873"/>
        <end position="916"/>
    </location>
</feature>
<name>A0ABQ0EI23_APOSI</name>
<dbReference type="SMART" id="SM00320">
    <property type="entry name" value="WD40"/>
    <property type="match status" value="11"/>
</dbReference>
<dbReference type="InterPro" id="IPR011047">
    <property type="entry name" value="Quinoprotein_ADH-like_sf"/>
</dbReference>
<feature type="domain" description="MABP1/WRD62 coiled-coil" evidence="4">
    <location>
        <begin position="1401"/>
        <end position="1495"/>
    </location>
</feature>
<sequence>MAGEGSTITSRIKNLLRSPSIKLRRSKAGNRREDLSSKVTLEKVLGVTVSGGRGLACDPRSGLVAYPAGTSAVVSCHLHPGCVVVLFNPRKHKQHHILNSSRKTITALAFSPDGKYLVTGESGHMPAVRVWDVADRNQVAELQEHKYGVACVAFAPSAKYIVSVGYQHDMIVNVWAWKCNRHIKFWYLDDSKTSKVNATVPLLGRSGLLGELRNNLFTDVACGRGKKADSTFCITSSGLLCEFSDRRLLDKWVELRNTDSFTTTVAHCISVSQEYIFCGCADGTVRLFNPSNLHFLSTLPRPHALGTDIASITEASRLFSGGANARYPDTIALTFDPTNQWLSCVYNDHSIYVWDVKDPKKVGKVYSALYHSSCVWSVEVYPEIKDSNQACLPPSSFITCSSDNTIRLWNTESSGVHGSTLHRNILSNDLIKIIYVDGNTQALLDTELPGGDKADGSLTDPRVGIRSMCISPNGQHLASGDRMGTLRVHELQSLSEMLKVEAHDSEILCLEYSKPDTGLKLLASASRDRLIHVLDAGREYSLQQTLDEHSSSITAVKFAASDGQVRMISCGADKSIYFRTAQKSGEGVQFTRTHHVVRKTTLYDMDVEPSWKYTAIGCQDRNIRIFNISSGKQKKLFKGSQGEDGTLIKVQTDPSGIYIATSCSDKNLSIFDFSSGECVATMFGHSEIVTGMKFSNDCKHLISVSGDSSEMTISMRQRLAELRQRQRGIKQQGPTSPQRASGAKQHHAPVVPPSGPALSSDSDKEGEDEGTEEEEVPALPILGKSTKKELGLWQLGVRQGGSSWYGGWCASGSSPALLRSLSHWEMSRAQETMEFLDPDPAANTGPKRRGRWAQPGVELSVRSMLDLRQLETLAPSPRGPSQDSLAVSPAGPGKHGPQAPELSRVSQNERAPRLQASQPCSCPHIIQLLSQEEGVFAQDLEPAPIEDGIVYPEPSDSPTMDTSAFQVQAPTGGSLGRVYPGSRGSEKHSPDSACSVDYSSSRLSSPEHPNEDSESTEPLSVDGISSDLEEPAEGDEEEEEEGGPGLCGLQDGSPHTPDQEQFLKQHFETLANGAAPGGPSTGPREDRVSEHLITVPPASTDLPTQPSPSSSGSALTSRPDQVSQVSGEQLKGSGATPPGAPPEMEPSSGNSGPKRVAPVLLPRRRNNLDNSWASKKMSATRPLAGLQKAQSVHSLVPQDEVPSSHPLLSGEAEIQGSLGSLPRADGCSSQSHSYQKPTTSSVVKLARSISVGENPGLAAEAQAPAAVRTSPFNKLALPSRAHLVLDIPKPLPDRPTLTTFSPVSKGLTHNETEQSGPLVSLGKAPTTVEKHSCLGEGTTHKSRTECQAHPGPNHPCGQQLPVSNLLQGPENLQPLSPEKTRHPVESSKPGAALSQDSELALSLQQCEQLVAELQGNVRQAVRLYRAVTSCKTPSAEQSHITRLLRDTFSSVRQELEALAGAVLSSPGGSPGAVGAEQTQALLEQYSELLLRAVERRMERRL</sequence>
<reference evidence="5 6" key="1">
    <citation type="submission" date="2024-08" db="EMBL/GenBank/DDBJ databases">
        <title>The draft genome of Apodemus speciosus.</title>
        <authorList>
            <person name="Nabeshima K."/>
            <person name="Suzuki S."/>
            <person name="Onuma M."/>
        </authorList>
    </citation>
    <scope>NUCLEOTIDE SEQUENCE [LARGE SCALE GENOMIC DNA]</scope>
    <source>
        <strain evidence="5">IB14-021</strain>
    </source>
</reference>
<feature type="compositionally biased region" description="Basic and acidic residues" evidence="2">
    <location>
        <begin position="1057"/>
        <end position="1067"/>
    </location>
</feature>
<keyword evidence="5" id="KW-0808">Transferase</keyword>
<evidence type="ECO:0000259" key="3">
    <source>
        <dbReference type="Pfam" id="PF24782"/>
    </source>
</evidence>
<dbReference type="PANTHER" id="PTHR44813">
    <property type="entry name" value="MITOGEN-ACTIVATED PROTEIN KINASE-BINDING PROTEIN 1"/>
    <property type="match status" value="1"/>
</dbReference>
<feature type="compositionally biased region" description="Low complexity" evidence="2">
    <location>
        <begin position="1103"/>
        <end position="1119"/>
    </location>
</feature>
<feature type="region of interest" description="Disordered" evidence="2">
    <location>
        <begin position="946"/>
        <end position="1239"/>
    </location>
</feature>
<dbReference type="InterPro" id="IPR056162">
    <property type="entry name" value="WD40_MABP1-WDR62_2nd"/>
</dbReference>
<dbReference type="Pfam" id="PF24782">
    <property type="entry name" value="WD40_MABP1-WDR62_2nd"/>
    <property type="match status" value="1"/>
</dbReference>
<dbReference type="EMBL" id="BAAFST010000002">
    <property type="protein sequence ID" value="GAB1286753.1"/>
    <property type="molecule type" value="Genomic_DNA"/>
</dbReference>
<dbReference type="GO" id="GO:0016301">
    <property type="term" value="F:kinase activity"/>
    <property type="evidence" value="ECO:0007669"/>
    <property type="project" value="UniProtKB-KW"/>
</dbReference>
<feature type="compositionally biased region" description="Acidic residues" evidence="2">
    <location>
        <begin position="764"/>
        <end position="776"/>
    </location>
</feature>
<keyword evidence="6" id="KW-1185">Reference proteome</keyword>
<accession>A0ABQ0EI23</accession>
<feature type="region of interest" description="Disordered" evidence="2">
    <location>
        <begin position="725"/>
        <end position="782"/>
    </location>
</feature>
<feature type="compositionally biased region" description="Basic and acidic residues" evidence="2">
    <location>
        <begin position="1328"/>
        <end position="1346"/>
    </location>
</feature>
<feature type="domain" description="MABP1/WDR62 second WD40" evidence="3">
    <location>
        <begin position="375"/>
        <end position="708"/>
    </location>
</feature>
<feature type="compositionally biased region" description="Polar residues" evidence="2">
    <location>
        <begin position="1298"/>
        <end position="1317"/>
    </location>
</feature>
<dbReference type="SUPFAM" id="SSF50998">
    <property type="entry name" value="Quinoprotein alcohol dehydrogenase-like"/>
    <property type="match status" value="1"/>
</dbReference>
<dbReference type="Pfam" id="PF00400">
    <property type="entry name" value="WD40"/>
    <property type="match status" value="3"/>
</dbReference>
<feature type="compositionally biased region" description="Polar residues" evidence="2">
    <location>
        <begin position="1227"/>
        <end position="1239"/>
    </location>
</feature>
<feature type="region of interest" description="Disordered" evidence="2">
    <location>
        <begin position="1298"/>
        <end position="1390"/>
    </location>
</feature>
<dbReference type="InterPro" id="IPR001680">
    <property type="entry name" value="WD40_rpt"/>
</dbReference>
<protein>
    <submittedName>
        <fullName evidence="5">Mitogen-activated protein kinase-binding protein 1</fullName>
    </submittedName>
</protein>
<dbReference type="InterPro" id="IPR015943">
    <property type="entry name" value="WD40/YVTN_repeat-like_dom_sf"/>
</dbReference>
<feature type="compositionally biased region" description="Polar residues" evidence="2">
    <location>
        <begin position="904"/>
        <end position="916"/>
    </location>
</feature>
<evidence type="ECO:0000259" key="4">
    <source>
        <dbReference type="Pfam" id="PF24795"/>
    </source>
</evidence>
<comment type="subcellular location">
    <subcellularLocation>
        <location evidence="1">Cytoplasm</location>
        <location evidence="1">Cytoskeleton</location>
        <location evidence="1">Spindle pole</location>
    </subcellularLocation>
</comment>
<dbReference type="PANTHER" id="PTHR44813:SF1">
    <property type="entry name" value="MITOGEN-ACTIVATED PROTEIN KINASE-BINDING PROTEIN 1"/>
    <property type="match status" value="1"/>
</dbReference>
<organism evidence="5 6">
    <name type="scientific">Apodemus speciosus</name>
    <name type="common">Large Japanese field mouse</name>
    <dbReference type="NCBI Taxonomy" id="105296"/>
    <lineage>
        <taxon>Eukaryota</taxon>
        <taxon>Metazoa</taxon>
        <taxon>Chordata</taxon>
        <taxon>Craniata</taxon>
        <taxon>Vertebrata</taxon>
        <taxon>Euteleostomi</taxon>
        <taxon>Mammalia</taxon>
        <taxon>Eutheria</taxon>
        <taxon>Euarchontoglires</taxon>
        <taxon>Glires</taxon>
        <taxon>Rodentia</taxon>
        <taxon>Myomorpha</taxon>
        <taxon>Muroidea</taxon>
        <taxon>Muridae</taxon>
        <taxon>Murinae</taxon>
        <taxon>Apodemus</taxon>
    </lineage>
</organism>
<comment type="caution">
    <text evidence="5">The sequence shown here is derived from an EMBL/GenBank/DDBJ whole genome shotgun (WGS) entry which is preliminary data.</text>
</comment>
<dbReference type="InterPro" id="IPR055292">
    <property type="entry name" value="MABP1"/>
</dbReference>
<evidence type="ECO:0000313" key="5">
    <source>
        <dbReference type="EMBL" id="GAB1286753.1"/>
    </source>
</evidence>
<evidence type="ECO:0000256" key="2">
    <source>
        <dbReference type="SAM" id="MobiDB-lite"/>
    </source>
</evidence>
<feature type="compositionally biased region" description="Polar residues" evidence="2">
    <location>
        <begin position="956"/>
        <end position="971"/>
    </location>
</feature>
<evidence type="ECO:0000256" key="1">
    <source>
        <dbReference type="ARBA" id="ARBA00004647"/>
    </source>
</evidence>